<protein>
    <recommendedName>
        <fullName evidence="4">Glycosyltransferase family 25 protein</fullName>
    </recommendedName>
</protein>
<keyword evidence="1" id="KW-0812">Transmembrane</keyword>
<keyword evidence="1" id="KW-1133">Transmembrane helix</keyword>
<comment type="caution">
    <text evidence="2">The sequence shown here is derived from an EMBL/GenBank/DDBJ whole genome shotgun (WGS) entry which is preliminary data.</text>
</comment>
<proteinExistence type="predicted"/>
<evidence type="ECO:0000313" key="3">
    <source>
        <dbReference type="Proteomes" id="UP000759103"/>
    </source>
</evidence>
<accession>A0ABS7BPY2</accession>
<name>A0ABS7BPY2_9SPHN</name>
<sequence length="241" mass="26281">MLFDHIDRVRIINLAHRTDRRAQMLGELRRLGAEHDPKVAFFDACRFDDAGSFTSRGARGVYHSHLAILEEAAAAGESVLILEDDADFTPAARDVSVPPGWQILYGGYYAATPDDLPASDIIGAHCMAFSADTVAPLAAYLRHLLTLDDHPPIDGAYVWYRRARPEVRTAFAEPVLAEQRPSRTDIAALRFFDRLPLLREGAGAARAFKRAAARRSFGLRESIVIAVVGIGGAAALVAVFA</sequence>
<dbReference type="EMBL" id="JAHXZN010000004">
    <property type="protein sequence ID" value="MBW6531669.1"/>
    <property type="molecule type" value="Genomic_DNA"/>
</dbReference>
<gene>
    <name evidence="2" type="ORF">KZ820_13070</name>
</gene>
<keyword evidence="1" id="KW-0472">Membrane</keyword>
<evidence type="ECO:0000313" key="2">
    <source>
        <dbReference type="EMBL" id="MBW6531669.1"/>
    </source>
</evidence>
<keyword evidence="3" id="KW-1185">Reference proteome</keyword>
<feature type="transmembrane region" description="Helical" evidence="1">
    <location>
        <begin position="223"/>
        <end position="240"/>
    </location>
</feature>
<organism evidence="2 3">
    <name type="scientific">Sphingomonas citri</name>
    <dbReference type="NCBI Taxonomy" id="2862499"/>
    <lineage>
        <taxon>Bacteria</taxon>
        <taxon>Pseudomonadati</taxon>
        <taxon>Pseudomonadota</taxon>
        <taxon>Alphaproteobacteria</taxon>
        <taxon>Sphingomonadales</taxon>
        <taxon>Sphingomonadaceae</taxon>
        <taxon>Sphingomonas</taxon>
    </lineage>
</organism>
<evidence type="ECO:0000256" key="1">
    <source>
        <dbReference type="SAM" id="Phobius"/>
    </source>
</evidence>
<evidence type="ECO:0008006" key="4">
    <source>
        <dbReference type="Google" id="ProtNLM"/>
    </source>
</evidence>
<dbReference type="RefSeq" id="WP_219749061.1">
    <property type="nucleotide sequence ID" value="NZ_JAHXZN010000004.1"/>
</dbReference>
<dbReference type="Proteomes" id="UP000759103">
    <property type="component" value="Unassembled WGS sequence"/>
</dbReference>
<reference evidence="2 3" key="1">
    <citation type="submission" date="2021-07" db="EMBL/GenBank/DDBJ databases">
        <title>Sphingomonas sp.</title>
        <authorList>
            <person name="Feng G."/>
            <person name="Li J."/>
            <person name="Pan M."/>
        </authorList>
    </citation>
    <scope>NUCLEOTIDE SEQUENCE [LARGE SCALE GENOMIC DNA]</scope>
    <source>
        <strain evidence="2 3">RRHST34</strain>
    </source>
</reference>